<dbReference type="Gramene" id="OB04G11700.1">
    <property type="protein sequence ID" value="OB04G11700.1"/>
    <property type="gene ID" value="OB04G11700"/>
</dbReference>
<dbReference type="STRING" id="4533.J3LVJ5"/>
<dbReference type="InterPro" id="IPR025315">
    <property type="entry name" value="DUF4220"/>
</dbReference>
<dbReference type="Pfam" id="PF13968">
    <property type="entry name" value="DUF4220"/>
    <property type="match status" value="1"/>
</dbReference>
<dbReference type="InterPro" id="IPR013103">
    <property type="entry name" value="RVT_2"/>
</dbReference>
<feature type="compositionally biased region" description="Polar residues" evidence="1">
    <location>
        <begin position="1"/>
        <end position="34"/>
    </location>
</feature>
<dbReference type="AlphaFoldDB" id="J3LVJ5"/>
<reference evidence="5" key="1">
    <citation type="journal article" date="2013" name="Nat. Commun.">
        <title>Whole-genome sequencing of Oryza brachyantha reveals mechanisms underlying Oryza genome evolution.</title>
        <authorList>
            <person name="Chen J."/>
            <person name="Huang Q."/>
            <person name="Gao D."/>
            <person name="Wang J."/>
            <person name="Lang Y."/>
            <person name="Liu T."/>
            <person name="Li B."/>
            <person name="Bai Z."/>
            <person name="Luis Goicoechea J."/>
            <person name="Liang C."/>
            <person name="Chen C."/>
            <person name="Zhang W."/>
            <person name="Sun S."/>
            <person name="Liao Y."/>
            <person name="Zhang X."/>
            <person name="Yang L."/>
            <person name="Song C."/>
            <person name="Wang M."/>
            <person name="Shi J."/>
            <person name="Liu G."/>
            <person name="Liu J."/>
            <person name="Zhou H."/>
            <person name="Zhou W."/>
            <person name="Yu Q."/>
            <person name="An N."/>
            <person name="Chen Y."/>
            <person name="Cai Q."/>
            <person name="Wang B."/>
            <person name="Liu B."/>
            <person name="Min J."/>
            <person name="Huang Y."/>
            <person name="Wu H."/>
            <person name="Li Z."/>
            <person name="Zhang Y."/>
            <person name="Yin Y."/>
            <person name="Song W."/>
            <person name="Jiang J."/>
            <person name="Jackson S.A."/>
            <person name="Wing R.A."/>
            <person name="Wang J."/>
            <person name="Chen M."/>
        </authorList>
    </citation>
    <scope>NUCLEOTIDE SEQUENCE [LARGE SCALE GENOMIC DNA]</scope>
    <source>
        <strain evidence="5">cv. IRGC 101232</strain>
    </source>
</reference>
<evidence type="ECO:0000313" key="5">
    <source>
        <dbReference type="EnsemblPlants" id="OB04G11700.1"/>
    </source>
</evidence>
<evidence type="ECO:0000313" key="6">
    <source>
        <dbReference type="Proteomes" id="UP000006038"/>
    </source>
</evidence>
<feature type="domain" description="Reverse transcriptase Ty1/copia-type" evidence="3">
    <location>
        <begin position="126"/>
        <end position="360"/>
    </location>
</feature>
<keyword evidence="6" id="KW-1185">Reference proteome</keyword>
<reference evidence="5" key="2">
    <citation type="submission" date="2013-04" db="UniProtKB">
        <authorList>
            <consortium name="EnsemblPlants"/>
        </authorList>
    </citation>
    <scope>IDENTIFICATION</scope>
</reference>
<dbReference type="CDD" id="cd09272">
    <property type="entry name" value="RNase_HI_RT_Ty1"/>
    <property type="match status" value="1"/>
</dbReference>
<dbReference type="Pfam" id="PF04578">
    <property type="entry name" value="DUF594"/>
    <property type="match status" value="1"/>
</dbReference>
<feature type="compositionally biased region" description="Polar residues" evidence="1">
    <location>
        <begin position="41"/>
        <end position="50"/>
    </location>
</feature>
<accession>J3LVJ5</accession>
<feature type="domain" description="DUF4220" evidence="4">
    <location>
        <begin position="495"/>
        <end position="836"/>
    </location>
</feature>
<organism evidence="5">
    <name type="scientific">Oryza brachyantha</name>
    <name type="common">malo sina</name>
    <dbReference type="NCBI Taxonomy" id="4533"/>
    <lineage>
        <taxon>Eukaryota</taxon>
        <taxon>Viridiplantae</taxon>
        <taxon>Streptophyta</taxon>
        <taxon>Embryophyta</taxon>
        <taxon>Tracheophyta</taxon>
        <taxon>Spermatophyta</taxon>
        <taxon>Magnoliopsida</taxon>
        <taxon>Liliopsida</taxon>
        <taxon>Poales</taxon>
        <taxon>Poaceae</taxon>
        <taxon>BOP clade</taxon>
        <taxon>Oryzoideae</taxon>
        <taxon>Oryzeae</taxon>
        <taxon>Oryzinae</taxon>
        <taxon>Oryza</taxon>
    </lineage>
</organism>
<protein>
    <recommendedName>
        <fullName evidence="7">Reverse transcriptase Ty1/copia-type domain-containing protein</fullName>
    </recommendedName>
</protein>
<feature type="region of interest" description="Disordered" evidence="1">
    <location>
        <begin position="72"/>
        <end position="107"/>
    </location>
</feature>
<sequence>MSVNGGVSPSPGQSKRDTCATNTTDGAHADSSTGEAEETGGDNSITATNNTEEHGFFDSGTIQLEYTLEVEATEASAPTRPHTRSRSGILKEKVSTDGEPQDVNEALGDKNSKEAMDAEYLALMKNKTWHLVPPQKGRNVIDCKWVYKIKRKVDGSLDRYKGRLVAKGFKQRYGIDYEDTFSPVVKAVTIRTILSIAVSRGWSMRQLDVHNAFLHGFLEKEVYTKQPPGYEKSSLSNYIYKLDKALYELKQTPKAWYSRLSTKLQELGFKASKADISLFFYSKGDVTMFLHIYVDDIIVTSFVPSVVPALLQDLGKEFALKDFGDHYFLGIEVKKITNGILLSQEKYASEKLYVNESNLLGVNDATQYRPRSIGRIRYLISLFSTRTLSELQKVNKVCQFLRAPTTQHWGVVKRILRYLKHTTKLGLKIYWAGSLDDRRSTGGFAVFLGPNLVSWSARKQATVSRSSTEVEYKALADTTAEIMWIQTLLKELEIQLADSTAIYALGHLSLSSSVTTRDHRLVAFWAPFLLLHLGGPDNITAYALQDNQLWLRHLVTLLVQALGVGFVLYKRIIIGSGVATPLLLATVFMFVVGLVMYGDRTWALKQGHLSNIQSSVRELPGKQIRWYKGYLQSEDHYNSIDEFLIQRAHSLFHVCKRGIVDSVSNVDTEIWETETTRTIINNLRRTPEKMWKVMEMELSLMYDVLYTKAAVIHTSIGYCIRVFSPVAIAASFLLFHFSGSEDLQNGVEVAVTYALLGGALVIETASLLSALGSSWALSFLCGTRWRWLQHKALCGGRWHRLRRLVLNLRWIASRVTLGCLGRSRSWPSTIGQFNLLYFRAAKIHKSNCCLNILGCVAKKLGYEDWWDTACYSWRLNIPEMAKDQAVKSLSKDDLNTMGLLRHKWDKLPVDKKRYPKLAKALKNLRAVDFHESIIIWHIATDLILSGDSADQTKKEAERVHSIRAISNYLMFLLVTQPEMLPGILQNWLYQRTCKNLDEKCTEYRDQLISSGSKGSSSNLACRLFWNDNSTATTFVGLKQTNELAKILLNMDAAFDPSIPRLTYARSIAKIWLNWNSEEELKGLDPVKMLLRFWLNFLIYAANRCHRESHAKKLNAGGEYTTVVWLMVEHIYQTKEKTTKSET</sequence>
<evidence type="ECO:0000256" key="1">
    <source>
        <dbReference type="SAM" id="MobiDB-lite"/>
    </source>
</evidence>
<dbReference type="Pfam" id="PF07727">
    <property type="entry name" value="RVT_2"/>
    <property type="match status" value="1"/>
</dbReference>
<keyword evidence="2" id="KW-0812">Transmembrane</keyword>
<feature type="transmembrane region" description="Helical" evidence="2">
    <location>
        <begin position="551"/>
        <end position="572"/>
    </location>
</feature>
<keyword evidence="2" id="KW-1133">Transmembrane helix</keyword>
<dbReference type="HOGENOM" id="CLU_277626_0_0_1"/>
<evidence type="ECO:0008006" key="7">
    <source>
        <dbReference type="Google" id="ProtNLM"/>
    </source>
</evidence>
<dbReference type="SUPFAM" id="SSF56672">
    <property type="entry name" value="DNA/RNA polymerases"/>
    <property type="match status" value="1"/>
</dbReference>
<dbReference type="InterPro" id="IPR043502">
    <property type="entry name" value="DNA/RNA_pol_sf"/>
</dbReference>
<dbReference type="eggNOG" id="KOG0017">
    <property type="taxonomic scope" value="Eukaryota"/>
</dbReference>
<dbReference type="EnsemblPlants" id="OB04G11700.1">
    <property type="protein sequence ID" value="OB04G11700.1"/>
    <property type="gene ID" value="OB04G11700"/>
</dbReference>
<feature type="region of interest" description="Disordered" evidence="1">
    <location>
        <begin position="1"/>
        <end position="56"/>
    </location>
</feature>
<dbReference type="Proteomes" id="UP000006038">
    <property type="component" value="Chromosome 4"/>
</dbReference>
<evidence type="ECO:0000259" key="4">
    <source>
        <dbReference type="Pfam" id="PF13968"/>
    </source>
</evidence>
<dbReference type="InterPro" id="IPR007658">
    <property type="entry name" value="DUF594"/>
</dbReference>
<evidence type="ECO:0000259" key="3">
    <source>
        <dbReference type="Pfam" id="PF07727"/>
    </source>
</evidence>
<dbReference type="PANTHER" id="PTHR31325">
    <property type="entry name" value="OS01G0798800 PROTEIN-RELATED"/>
    <property type="match status" value="1"/>
</dbReference>
<evidence type="ECO:0000256" key="2">
    <source>
        <dbReference type="SAM" id="Phobius"/>
    </source>
</evidence>
<keyword evidence="2" id="KW-0472">Membrane</keyword>
<proteinExistence type="predicted"/>
<feature type="transmembrane region" description="Helical" evidence="2">
    <location>
        <begin position="578"/>
        <end position="597"/>
    </location>
</feature>
<name>J3LVJ5_ORYBR</name>